<dbReference type="Proteomes" id="UP001162780">
    <property type="component" value="Chromosome"/>
</dbReference>
<reference evidence="1" key="1">
    <citation type="submission" date="2022-11" db="EMBL/GenBank/DDBJ databases">
        <title>Methylomonas rapida sp. nov., Carotenoid-Producing Obligate Methanotrophs with High Growth Characteristics and Biotechnological Potential.</title>
        <authorList>
            <person name="Tikhonova E.N."/>
            <person name="Suleimanov R.Z."/>
            <person name="Miroshnikov K."/>
            <person name="Oshkin I.Y."/>
            <person name="Belova S.E."/>
            <person name="Danilova O.V."/>
            <person name="Ashikhmin A."/>
            <person name="Konopkin A."/>
            <person name="But S.Y."/>
            <person name="Khmelenina V.N."/>
            <person name="Kuznetsov N."/>
            <person name="Pimenov N.V."/>
            <person name="Dedysh S.N."/>
        </authorList>
    </citation>
    <scope>NUCLEOTIDE SEQUENCE</scope>
    <source>
        <strain evidence="1">MP1</strain>
    </source>
</reference>
<proteinExistence type="predicted"/>
<gene>
    <name evidence="1" type="ORF">NM686_017560</name>
</gene>
<name>A0ABY7GI90_9GAMM</name>
<dbReference type="EMBL" id="CP113517">
    <property type="protein sequence ID" value="WAR44161.1"/>
    <property type="molecule type" value="Genomic_DNA"/>
</dbReference>
<organism evidence="1 2">
    <name type="scientific">Methylomonas rapida</name>
    <dbReference type="NCBI Taxonomy" id="2963939"/>
    <lineage>
        <taxon>Bacteria</taxon>
        <taxon>Pseudomonadati</taxon>
        <taxon>Pseudomonadota</taxon>
        <taxon>Gammaproteobacteria</taxon>
        <taxon>Methylococcales</taxon>
        <taxon>Methylococcaceae</taxon>
        <taxon>Methylomonas</taxon>
    </lineage>
</organism>
<dbReference type="RefSeq" id="WP_255189149.1">
    <property type="nucleotide sequence ID" value="NZ_CP113517.1"/>
</dbReference>
<evidence type="ECO:0000313" key="1">
    <source>
        <dbReference type="EMBL" id="WAR44161.1"/>
    </source>
</evidence>
<sequence length="78" mass="9146">MSPAKSRHLNPKKLIRSKWTSASPRNKEKHFIVTNIIQPESKDLPIDLIELEAVYSGRSFALSWRELTNTQDWLQGWR</sequence>
<keyword evidence="2" id="KW-1185">Reference proteome</keyword>
<dbReference type="InterPro" id="IPR012663">
    <property type="entry name" value="CHP02450_Tryp"/>
</dbReference>
<evidence type="ECO:0000313" key="2">
    <source>
        <dbReference type="Proteomes" id="UP001162780"/>
    </source>
</evidence>
<dbReference type="Pfam" id="PF09493">
    <property type="entry name" value="DUF2389"/>
    <property type="match status" value="1"/>
</dbReference>
<dbReference type="NCBIfam" id="TIGR02450">
    <property type="entry name" value="TIGR02450 family Trp-rich protein"/>
    <property type="match status" value="1"/>
</dbReference>
<protein>
    <submittedName>
        <fullName evidence="1">TIGR02450 family Trp-rich protein</fullName>
    </submittedName>
</protein>
<accession>A0ABY7GI90</accession>